<dbReference type="Gene3D" id="3.40.50.300">
    <property type="entry name" value="P-loop containing nucleotide triphosphate hydrolases"/>
    <property type="match status" value="1"/>
</dbReference>
<dbReference type="InterPro" id="IPR003593">
    <property type="entry name" value="AAA+_ATPase"/>
</dbReference>
<name>A0A556V881_BAGYA</name>
<dbReference type="GO" id="GO:0005525">
    <property type="term" value="F:GTP binding"/>
    <property type="evidence" value="ECO:0007669"/>
    <property type="project" value="UniProtKB-KW"/>
</dbReference>
<dbReference type="CDD" id="cd14826">
    <property type="entry name" value="SR_alpha_SRX"/>
    <property type="match status" value="1"/>
</dbReference>
<comment type="subunit">
    <text evidence="18">Interacts with GCC2. Interacts with BAIAP3; this interaction is increased in the presence of calcium.</text>
</comment>
<evidence type="ECO:0000256" key="9">
    <source>
        <dbReference type="ARBA" id="ARBA00022824"/>
    </source>
</evidence>
<feature type="compositionally biased region" description="Polar residues" evidence="20">
    <location>
        <begin position="359"/>
        <end position="369"/>
    </location>
</feature>
<evidence type="ECO:0000256" key="18">
    <source>
        <dbReference type="ARBA" id="ARBA00064026"/>
    </source>
</evidence>
<dbReference type="GO" id="GO:0006886">
    <property type="term" value="P:intracellular protein transport"/>
    <property type="evidence" value="ECO:0007669"/>
    <property type="project" value="InterPro"/>
</dbReference>
<evidence type="ECO:0000256" key="3">
    <source>
        <dbReference type="ARBA" id="ARBA00008531"/>
    </source>
</evidence>
<dbReference type="EMBL" id="VCAZ01000154">
    <property type="protein sequence ID" value="TSZ40554.1"/>
    <property type="molecule type" value="Genomic_DNA"/>
</dbReference>
<accession>A0A556V881</accession>
<dbReference type="AlphaFoldDB" id="A0A556V881"/>
<dbReference type="SUPFAM" id="SSF64356">
    <property type="entry name" value="SNARE-like"/>
    <property type="match status" value="1"/>
</dbReference>
<evidence type="ECO:0000256" key="8">
    <source>
        <dbReference type="ARBA" id="ARBA00022741"/>
    </source>
</evidence>
<evidence type="ECO:0000256" key="13">
    <source>
        <dbReference type="ARBA" id="ARBA00023054"/>
    </source>
</evidence>
<evidence type="ECO:0000256" key="10">
    <source>
        <dbReference type="ARBA" id="ARBA00022927"/>
    </source>
</evidence>
<keyword evidence="5" id="KW-0813">Transport</keyword>
<dbReference type="Gene3D" id="3.30.450.60">
    <property type="match status" value="1"/>
</dbReference>
<keyword evidence="12" id="KW-0333">Golgi apparatus</keyword>
<dbReference type="Pfam" id="PF04086">
    <property type="entry name" value="SRP-alpha_N"/>
    <property type="match status" value="1"/>
</dbReference>
<protein>
    <recommendedName>
        <fullName evidence="19">Syntaxin-16</fullName>
    </recommendedName>
</protein>
<feature type="region of interest" description="Disordered" evidence="20">
    <location>
        <begin position="351"/>
        <end position="414"/>
    </location>
</feature>
<feature type="domain" description="T-SNARE coiled-coil homology" evidence="21">
    <location>
        <begin position="225"/>
        <end position="259"/>
    </location>
</feature>
<dbReference type="Proteomes" id="UP000319801">
    <property type="component" value="Unassembled WGS sequence"/>
</dbReference>
<dbReference type="SMART" id="SM00382">
    <property type="entry name" value="AAA"/>
    <property type="match status" value="1"/>
</dbReference>
<dbReference type="GO" id="GO:0006614">
    <property type="term" value="P:SRP-dependent cotranslational protein targeting to membrane"/>
    <property type="evidence" value="ECO:0007669"/>
    <property type="project" value="InterPro"/>
</dbReference>
<evidence type="ECO:0000256" key="17">
    <source>
        <dbReference type="ARBA" id="ARBA00037772"/>
    </source>
</evidence>
<proteinExistence type="inferred from homology"/>
<dbReference type="GO" id="GO:0005047">
    <property type="term" value="F:signal recognition particle binding"/>
    <property type="evidence" value="ECO:0007669"/>
    <property type="project" value="InterPro"/>
</dbReference>
<dbReference type="GO" id="GO:0000139">
    <property type="term" value="C:Golgi membrane"/>
    <property type="evidence" value="ECO:0007669"/>
    <property type="project" value="UniProtKB-SubCell"/>
</dbReference>
<keyword evidence="9" id="KW-0256">Endoplasmic reticulum</keyword>
<keyword evidence="7" id="KW-0812">Transmembrane</keyword>
<comment type="similarity">
    <text evidence="4">Belongs to the syntaxin family.</text>
</comment>
<gene>
    <name evidence="22" type="ORF">Baya_14270</name>
</gene>
<organism evidence="22 23">
    <name type="scientific">Bagarius yarrelli</name>
    <name type="common">Goonch</name>
    <name type="synonym">Bagrus yarrelli</name>
    <dbReference type="NCBI Taxonomy" id="175774"/>
    <lineage>
        <taxon>Eukaryota</taxon>
        <taxon>Metazoa</taxon>
        <taxon>Chordata</taxon>
        <taxon>Craniata</taxon>
        <taxon>Vertebrata</taxon>
        <taxon>Euteleostomi</taxon>
        <taxon>Actinopterygii</taxon>
        <taxon>Neopterygii</taxon>
        <taxon>Teleostei</taxon>
        <taxon>Ostariophysi</taxon>
        <taxon>Siluriformes</taxon>
        <taxon>Sisoridae</taxon>
        <taxon>Sisorinae</taxon>
        <taxon>Bagarius</taxon>
    </lineage>
</organism>
<dbReference type="SMART" id="SM00962">
    <property type="entry name" value="SRP54"/>
    <property type="match status" value="1"/>
</dbReference>
<dbReference type="InterPro" id="IPR010989">
    <property type="entry name" value="SNARE"/>
</dbReference>
<dbReference type="GO" id="GO:0016192">
    <property type="term" value="P:vesicle-mediated transport"/>
    <property type="evidence" value="ECO:0007669"/>
    <property type="project" value="InterPro"/>
</dbReference>
<evidence type="ECO:0000256" key="15">
    <source>
        <dbReference type="ARBA" id="ARBA00023136"/>
    </source>
</evidence>
<keyword evidence="11" id="KW-1133">Transmembrane helix</keyword>
<keyword evidence="13" id="KW-0175">Coiled coil</keyword>
<dbReference type="SUPFAM" id="SSF52540">
    <property type="entry name" value="P-loop containing nucleoside triphosphate hydrolases"/>
    <property type="match status" value="1"/>
</dbReference>
<dbReference type="PANTHER" id="PTHR43134:SF1">
    <property type="entry name" value="SIGNAL RECOGNITION PARTICLE RECEPTOR SUBUNIT ALPHA"/>
    <property type="match status" value="1"/>
</dbReference>
<evidence type="ECO:0000259" key="21">
    <source>
        <dbReference type="PROSITE" id="PS50192"/>
    </source>
</evidence>
<dbReference type="InterPro" id="IPR000897">
    <property type="entry name" value="SRP54_GTPase_dom"/>
</dbReference>
<dbReference type="GO" id="GO:0005785">
    <property type="term" value="C:signal recognition particle receptor complex"/>
    <property type="evidence" value="ECO:0007669"/>
    <property type="project" value="InterPro"/>
</dbReference>
<dbReference type="InterPro" id="IPR000727">
    <property type="entry name" value="T_SNARE_dom"/>
</dbReference>
<keyword evidence="6" id="KW-0597">Phosphoprotein</keyword>
<dbReference type="InterPro" id="IPR011012">
    <property type="entry name" value="Longin-like_dom_sf"/>
</dbReference>
<dbReference type="InterPro" id="IPR007222">
    <property type="entry name" value="Sig_recog_particle_rcpt_asu_N"/>
</dbReference>
<dbReference type="Gene3D" id="1.20.58.70">
    <property type="match status" value="1"/>
</dbReference>
<evidence type="ECO:0000256" key="1">
    <source>
        <dbReference type="ARBA" id="ARBA00004397"/>
    </source>
</evidence>
<evidence type="ECO:0000256" key="7">
    <source>
        <dbReference type="ARBA" id="ARBA00022692"/>
    </source>
</evidence>
<comment type="function">
    <text evidence="17">SNARE involved in vesicular transport from the late endosomes to the trans-Golgi network.</text>
</comment>
<dbReference type="SUPFAM" id="SSF47661">
    <property type="entry name" value="t-snare proteins"/>
    <property type="match status" value="1"/>
</dbReference>
<reference evidence="22 23" key="1">
    <citation type="journal article" date="2019" name="Genome Biol. Evol.">
        <title>Whole-Genome Sequencing of the Giant Devil Catfish, Bagarius yarrelli.</title>
        <authorList>
            <person name="Jiang W."/>
            <person name="Lv Y."/>
            <person name="Cheng L."/>
            <person name="Yang K."/>
            <person name="Chao B."/>
            <person name="Wang X."/>
            <person name="Li Y."/>
            <person name="Pan X."/>
            <person name="You X."/>
            <person name="Zhang Y."/>
            <person name="Yang J."/>
            <person name="Li J."/>
            <person name="Zhang X."/>
            <person name="Liu S."/>
            <person name="Sun C."/>
            <person name="Yang J."/>
            <person name="Shi Q."/>
        </authorList>
    </citation>
    <scope>NUCLEOTIDE SEQUENCE [LARGE SCALE GENOMIC DNA]</scope>
    <source>
        <strain evidence="22">JWS20170419001</strain>
        <tissue evidence="22">Muscle</tissue>
    </source>
</reference>
<evidence type="ECO:0000256" key="4">
    <source>
        <dbReference type="ARBA" id="ARBA00009063"/>
    </source>
</evidence>
<keyword evidence="16 22" id="KW-0675">Receptor</keyword>
<dbReference type="CDD" id="cd17876">
    <property type="entry name" value="SRalpha_C"/>
    <property type="match status" value="1"/>
</dbReference>
<evidence type="ECO:0000256" key="16">
    <source>
        <dbReference type="ARBA" id="ARBA00023170"/>
    </source>
</evidence>
<evidence type="ECO:0000256" key="6">
    <source>
        <dbReference type="ARBA" id="ARBA00022553"/>
    </source>
</evidence>
<feature type="compositionally biased region" description="Acidic residues" evidence="20">
    <location>
        <begin position="510"/>
        <end position="520"/>
    </location>
</feature>
<dbReference type="GO" id="GO:0003924">
    <property type="term" value="F:GTPase activity"/>
    <property type="evidence" value="ECO:0007669"/>
    <property type="project" value="InterPro"/>
</dbReference>
<sequence length="832" mass="93981">MATRRLTDAFLLMRNNAIQNRQILAEQVSTYEPRRTLNTRSNAAMVDDQMALVSGVSLDPESGISVTKRLSPKWIDGVDEIQYEITRIQQKMKELASLHDKHMNRPTLDDSTKEEHAIEITTQEITQMFHRCQRAVVGLQSRSGHCTEQEGRLLRNVISSLAQTLQELSNNFRHTQSSYLKRMKNREERSKHFFDSGPLVEEDEGIALHDRGFTDDQLALVEQNTVLVKERERDIQQIVQSISDLNEIFRDLAVMVVEQERAGNSPFSLNALKLKYKLDNEFDLVFVVGFQKILTLTYVDKLIDDVQLNFRDRYKNELQQQDALKFVISCFEFDDEFQGLMRMVEAESIAKPQKAMRTYSESQKSQKTVKSMIDAKSGDKSKDSTSKRNKHGKKAETREEERDKPSRDSFKKMDNMNEGLSHEVFIQKNLADFIRRQAGGRTDKSNKSPKPQKPKGKEKRVWDMSGTSTKDLDYSEIKKSYNNQEQDKDFPAEMPIQVGSMKGDLRDVDYESSDDLDVEEGEQKQTLTLDANQKRSRKGGVGGMFGVLKGLVGSKTLSQQDMEPVLEKMKDHLIAVASMVKQALQEALVQILEPKRRVDILRDALEARAQHKPFVITFCGVNGVGKSTNLAKISYWLIENGFSVLIAACDTFRAGAVEQLRTHQRRLNSLHPPQQHGHPIIQLFERGYGKDAAGIAMEAIVYARNQGFDVVLVDTAGRMQDNAPLMTALAKLIAVNNPDLVLFVGEALVGNEAVDQLVKFNQALADYSISDNPRLIDGIVLTKFDTIDDKVGAAISMTYITSQPIVFVGTGQTYNDLRSLNARAVVNALMKA</sequence>
<evidence type="ECO:0000313" key="22">
    <source>
        <dbReference type="EMBL" id="TSZ40554.1"/>
    </source>
</evidence>
<keyword evidence="10" id="KW-0653">Protein transport</keyword>
<dbReference type="FunFam" id="1.20.58.70:FF:000002">
    <property type="entry name" value="syntaxin-16 isoform X2"/>
    <property type="match status" value="1"/>
</dbReference>
<dbReference type="FunFam" id="3.30.450.60:FF:000021">
    <property type="entry name" value="signal recognition particle receptor subunit alpha isoform X2"/>
    <property type="match status" value="1"/>
</dbReference>
<keyword evidence="14" id="KW-0342">GTP-binding</keyword>
<dbReference type="FunFam" id="3.40.50.300:FF:000188">
    <property type="entry name" value="signal recognition particle receptor subunit alpha"/>
    <property type="match status" value="1"/>
</dbReference>
<feature type="region of interest" description="Disordered" evidence="20">
    <location>
        <begin position="504"/>
        <end position="524"/>
    </location>
</feature>
<dbReference type="PROSITE" id="PS50192">
    <property type="entry name" value="T_SNARE"/>
    <property type="match status" value="1"/>
</dbReference>
<dbReference type="OrthoDB" id="1727884at2759"/>
<evidence type="ECO:0000256" key="11">
    <source>
        <dbReference type="ARBA" id="ARBA00022989"/>
    </source>
</evidence>
<feature type="region of interest" description="Disordered" evidence="20">
    <location>
        <begin position="438"/>
        <end position="469"/>
    </location>
</feature>
<evidence type="ECO:0000256" key="2">
    <source>
        <dbReference type="ARBA" id="ARBA00004409"/>
    </source>
</evidence>
<comment type="similarity">
    <text evidence="3">Belongs to the GTP-binding SRP family.</text>
</comment>
<comment type="subcellular location">
    <subcellularLocation>
        <location evidence="1">Endoplasmic reticulum membrane</location>
        <topology evidence="1">Peripheral membrane protein</topology>
        <orientation evidence="1">Cytoplasmic side</orientation>
    </subcellularLocation>
    <subcellularLocation>
        <location evidence="2">Golgi apparatus membrane</location>
        <topology evidence="2">Single-pass type IV membrane protein</topology>
    </subcellularLocation>
</comment>
<evidence type="ECO:0000256" key="12">
    <source>
        <dbReference type="ARBA" id="ARBA00023034"/>
    </source>
</evidence>
<evidence type="ECO:0000313" key="23">
    <source>
        <dbReference type="Proteomes" id="UP000319801"/>
    </source>
</evidence>
<comment type="caution">
    <text evidence="22">The sequence shown here is derived from an EMBL/GenBank/DDBJ whole genome shotgun (WGS) entry which is preliminary data.</text>
</comment>
<feature type="compositionally biased region" description="Basic and acidic residues" evidence="20">
    <location>
        <begin position="394"/>
        <end position="414"/>
    </location>
</feature>
<dbReference type="PROSITE" id="PS00300">
    <property type="entry name" value="SRP54"/>
    <property type="match status" value="1"/>
</dbReference>
<feature type="compositionally biased region" description="Basic and acidic residues" evidence="20">
    <location>
        <begin position="376"/>
        <end position="386"/>
    </location>
</feature>
<evidence type="ECO:0000256" key="19">
    <source>
        <dbReference type="ARBA" id="ARBA00069803"/>
    </source>
</evidence>
<keyword evidence="8" id="KW-0547">Nucleotide-binding</keyword>
<dbReference type="Pfam" id="PF00448">
    <property type="entry name" value="SRP54"/>
    <property type="match status" value="1"/>
</dbReference>
<evidence type="ECO:0000256" key="20">
    <source>
        <dbReference type="SAM" id="MobiDB-lite"/>
    </source>
</evidence>
<dbReference type="InterPro" id="IPR027417">
    <property type="entry name" value="P-loop_NTPase"/>
</dbReference>
<keyword evidence="15" id="KW-0472">Membrane</keyword>
<evidence type="ECO:0000256" key="14">
    <source>
        <dbReference type="ARBA" id="ARBA00023134"/>
    </source>
</evidence>
<evidence type="ECO:0000256" key="5">
    <source>
        <dbReference type="ARBA" id="ARBA00022448"/>
    </source>
</evidence>
<keyword evidence="23" id="KW-1185">Reference proteome</keyword>
<dbReference type="PANTHER" id="PTHR43134">
    <property type="entry name" value="SIGNAL RECOGNITION PARTICLE RECEPTOR SUBUNIT ALPHA"/>
    <property type="match status" value="1"/>
</dbReference>